<evidence type="ECO:0000313" key="1">
    <source>
        <dbReference type="EMBL" id="AXX63297.1"/>
    </source>
</evidence>
<evidence type="ECO:0000313" key="2">
    <source>
        <dbReference type="Proteomes" id="UP000263418"/>
    </source>
</evidence>
<proteinExistence type="predicted"/>
<dbReference type="AlphaFoldDB" id="A0AAN1UF95"/>
<gene>
    <name evidence="1" type="ORF">FORC53_4958</name>
</gene>
<sequence>MCESELPTKENPIILHRLKCFNCKESPKYFYDTTWGENCSSECSKESPCEGCLLDGDHPHVVVHDPISCPYGFESHDTTKKLAIEGWKQANNPHRGRK</sequence>
<accession>A0AAN1UF95</accession>
<dbReference type="Proteomes" id="UP000263418">
    <property type="component" value="Chromosome 3"/>
</dbReference>
<name>A0AAN1UF95_VIBVL</name>
<organism evidence="1 2">
    <name type="scientific">Vibrio vulnificus</name>
    <dbReference type="NCBI Taxonomy" id="672"/>
    <lineage>
        <taxon>Bacteria</taxon>
        <taxon>Pseudomonadati</taxon>
        <taxon>Pseudomonadota</taxon>
        <taxon>Gammaproteobacteria</taxon>
        <taxon>Vibrionales</taxon>
        <taxon>Vibrionaceae</taxon>
        <taxon>Vibrio</taxon>
    </lineage>
</organism>
<protein>
    <submittedName>
        <fullName evidence="1">Uncharacterized protein</fullName>
    </submittedName>
</protein>
<dbReference type="EMBL" id="CP019292">
    <property type="protein sequence ID" value="AXX63297.1"/>
    <property type="molecule type" value="Genomic_DNA"/>
</dbReference>
<reference evidence="1 2" key="1">
    <citation type="submission" date="2017-03" db="EMBL/GenBank/DDBJ databases">
        <title>Complete Genome Sequence of Vibrio vulnificus FORC_053.</title>
        <authorList>
            <consortium name="Food-borne Pathogen Omics Research Center"/>
            <person name="Chung H.Y."/>
            <person name="Na E.J."/>
            <person name="Song J.S."/>
            <person name="Kim H."/>
            <person name="Lee J.-H."/>
            <person name="Ryu S."/>
            <person name="Choi S.H."/>
        </authorList>
    </citation>
    <scope>NUCLEOTIDE SEQUENCE [LARGE SCALE GENOMIC DNA]</scope>
    <source>
        <strain evidence="1 2">FORC_053</strain>
    </source>
</reference>